<evidence type="ECO:0000313" key="15">
    <source>
        <dbReference type="EMBL" id="GEP56631.1"/>
    </source>
</evidence>
<keyword evidence="9" id="KW-0223">Dioxygenase</keyword>
<dbReference type="GO" id="GO:0006979">
    <property type="term" value="P:response to oxidative stress"/>
    <property type="evidence" value="ECO:0007669"/>
    <property type="project" value="InterPro"/>
</dbReference>
<dbReference type="InterPro" id="IPR010255">
    <property type="entry name" value="Haem_peroxidase_sf"/>
</dbReference>
<dbReference type="AlphaFoldDB" id="A0A512NCF1"/>
<feature type="transmembrane region" description="Helical" evidence="14">
    <location>
        <begin position="7"/>
        <end position="25"/>
    </location>
</feature>
<proteinExistence type="predicted"/>
<dbReference type="GO" id="GO:0016702">
    <property type="term" value="F:oxidoreductase activity, acting on single donors with incorporation of molecular oxygen, incorporation of two atoms of oxygen"/>
    <property type="evidence" value="ECO:0007669"/>
    <property type="project" value="TreeGrafter"/>
</dbReference>
<dbReference type="GO" id="GO:0031408">
    <property type="term" value="P:oxylipin biosynthetic process"/>
    <property type="evidence" value="ECO:0007669"/>
    <property type="project" value="UniProtKB-KW"/>
</dbReference>
<feature type="transmembrane region" description="Helical" evidence="14">
    <location>
        <begin position="139"/>
        <end position="156"/>
    </location>
</feature>
<dbReference type="GO" id="GO:0020037">
    <property type="term" value="F:heme binding"/>
    <property type="evidence" value="ECO:0007669"/>
    <property type="project" value="InterPro"/>
</dbReference>
<keyword evidence="4" id="KW-0349">Heme</keyword>
<comment type="cofactor">
    <cofactor evidence="1">
        <name>Ca(2+)</name>
        <dbReference type="ChEBI" id="CHEBI:29108"/>
    </cofactor>
</comment>
<keyword evidence="12" id="KW-0443">Lipid metabolism</keyword>
<keyword evidence="14" id="KW-0472">Membrane</keyword>
<keyword evidence="16" id="KW-1185">Reference proteome</keyword>
<sequence>MPSRHLFKFVVVLVLLLMAGAWWAADFQAMQMQRWLASGHLPPLSNPWKGTSTPDVWYYLTINTIFVSILLLIPAISAFILRRRAGGPCWLMFWTAAWLFFALHLWFGVHDVLGSIERVFHDTQTPPRVTNPGGDTVMSLWWTVDVVIAWVIALAARPTPRWVRIERWILTNLIFGAALIASIVFSSNGYVRTGGILLLLAAIASAIYRVVVYPFDHASVGGHIYKWFFQAINLVWPWHRLSTWWAVFNIGALRVVLREKNLHDTSIIPVSNPAGLATLPPFQSCDLMQRNLDGLYNDLSKPEMGSSSDPGRGENANSMYFTKSNPGARFGRNIPLKEAFPEEGPALMTPSPRLISSDLLARKTFIPATTLNYLAAAWIQFETHDWFNHGEPVAEDPLHVDLADNDPWRERACPMKIRRTRPDPTRDYARERAENGGKLKYPPSYANAESHWWDASQIYGSDRQTTDRLRAQRRLENGKLVQTGQPMPDGKLYLDGDNLVIDPSALDDKLETALTGFSGNWWAGLSLLHTLFAREHNAICDELKRHNPDWDGDRLFHGARMVNAALMAKIHTVEWTPAILSHPALQIGMKANWWGLQTERLYRAIGRISENEAFSGMPLSGVDHNGADYCLTEEFVSVYRLHPLMRDDLPVRSATDGRLLATLDNSEGVIGNIDELGVFKRDGWDFTDVFYSFGVAHPGAITVHNYPNLLRELIRPNGEVVDLATIDIVRDRERGVPRYNRFLKFLHKKPITSFDDLANPLHPGLPEELRRLYGQTNGQDNVDRVDLMVGLFCETPPPGFGFSDTAFRIFILMASRRLKSDRFIAKDFTADVYTAAGIDWVINNSLVTMLLRHFPRLGPALYGITNGFKPWNDLEIKRS</sequence>
<organism evidence="15 16">
    <name type="scientific">Reyranella soli</name>
    <dbReference type="NCBI Taxonomy" id="1230389"/>
    <lineage>
        <taxon>Bacteria</taxon>
        <taxon>Pseudomonadati</taxon>
        <taxon>Pseudomonadota</taxon>
        <taxon>Alphaproteobacteria</taxon>
        <taxon>Hyphomicrobiales</taxon>
        <taxon>Reyranellaceae</taxon>
        <taxon>Reyranella</taxon>
    </lineage>
</organism>
<feature type="transmembrane region" description="Helical" evidence="14">
    <location>
        <begin position="88"/>
        <end position="107"/>
    </location>
</feature>
<dbReference type="InterPro" id="IPR037120">
    <property type="entry name" value="Haem_peroxidase_sf_animal"/>
</dbReference>
<evidence type="ECO:0000256" key="10">
    <source>
        <dbReference type="ARBA" id="ARBA00023002"/>
    </source>
</evidence>
<accession>A0A512NCF1</accession>
<keyword evidence="14" id="KW-1133">Transmembrane helix</keyword>
<evidence type="ECO:0000256" key="5">
    <source>
        <dbReference type="ARBA" id="ARBA00022723"/>
    </source>
</evidence>
<evidence type="ECO:0000256" key="4">
    <source>
        <dbReference type="ARBA" id="ARBA00022617"/>
    </source>
</evidence>
<dbReference type="Proteomes" id="UP000321058">
    <property type="component" value="Unassembled WGS sequence"/>
</dbReference>
<dbReference type="PRINTS" id="PR00457">
    <property type="entry name" value="ANPEROXIDASE"/>
</dbReference>
<protein>
    <recommendedName>
        <fullName evidence="17">Peroxidase</fullName>
    </recommendedName>
</protein>
<dbReference type="InterPro" id="IPR019791">
    <property type="entry name" value="Haem_peroxidase_animal"/>
</dbReference>
<evidence type="ECO:0000256" key="3">
    <source>
        <dbReference type="ARBA" id="ARBA00022559"/>
    </source>
</evidence>
<keyword evidence="6" id="KW-0925">Oxylipin biosynthesis</keyword>
<keyword evidence="3" id="KW-0575">Peroxidase</keyword>
<keyword evidence="14" id="KW-0812">Transmembrane</keyword>
<dbReference type="GO" id="GO:0046872">
    <property type="term" value="F:metal ion binding"/>
    <property type="evidence" value="ECO:0007669"/>
    <property type="project" value="UniProtKB-KW"/>
</dbReference>
<dbReference type="GO" id="GO:0004601">
    <property type="term" value="F:peroxidase activity"/>
    <property type="evidence" value="ECO:0007669"/>
    <property type="project" value="UniProtKB-KW"/>
</dbReference>
<evidence type="ECO:0000313" key="16">
    <source>
        <dbReference type="Proteomes" id="UP000321058"/>
    </source>
</evidence>
<evidence type="ECO:0000256" key="8">
    <source>
        <dbReference type="ARBA" id="ARBA00022832"/>
    </source>
</evidence>
<keyword evidence="10" id="KW-0560">Oxidoreductase</keyword>
<dbReference type="GO" id="GO:0006633">
    <property type="term" value="P:fatty acid biosynthetic process"/>
    <property type="evidence" value="ECO:0007669"/>
    <property type="project" value="UniProtKB-KW"/>
</dbReference>
<gene>
    <name evidence="15" type="ORF">RSO01_37970</name>
</gene>
<evidence type="ECO:0000256" key="7">
    <source>
        <dbReference type="ARBA" id="ARBA00022821"/>
    </source>
</evidence>
<keyword evidence="7" id="KW-0611">Plant defense</keyword>
<keyword evidence="5" id="KW-0479">Metal-binding</keyword>
<evidence type="ECO:0000256" key="1">
    <source>
        <dbReference type="ARBA" id="ARBA00001913"/>
    </source>
</evidence>
<dbReference type="Pfam" id="PF03098">
    <property type="entry name" value="An_peroxidase"/>
    <property type="match status" value="1"/>
</dbReference>
<evidence type="ECO:0000256" key="13">
    <source>
        <dbReference type="ARBA" id="ARBA00023160"/>
    </source>
</evidence>
<dbReference type="EMBL" id="BKAJ01000068">
    <property type="protein sequence ID" value="GEP56631.1"/>
    <property type="molecule type" value="Genomic_DNA"/>
</dbReference>
<evidence type="ECO:0000256" key="2">
    <source>
        <dbReference type="ARBA" id="ARBA00022516"/>
    </source>
</evidence>
<dbReference type="RefSeq" id="WP_218037384.1">
    <property type="nucleotide sequence ID" value="NZ_BKAJ01000068.1"/>
</dbReference>
<evidence type="ECO:0000256" key="12">
    <source>
        <dbReference type="ARBA" id="ARBA00023098"/>
    </source>
</evidence>
<reference evidence="15 16" key="1">
    <citation type="submission" date="2019-07" db="EMBL/GenBank/DDBJ databases">
        <title>Whole genome shotgun sequence of Reyranella soli NBRC 108950.</title>
        <authorList>
            <person name="Hosoyama A."/>
            <person name="Uohara A."/>
            <person name="Ohji S."/>
            <person name="Ichikawa N."/>
        </authorList>
    </citation>
    <scope>NUCLEOTIDE SEQUENCE [LARGE SCALE GENOMIC DNA]</scope>
    <source>
        <strain evidence="15 16">NBRC 108950</strain>
    </source>
</reference>
<evidence type="ECO:0000256" key="9">
    <source>
        <dbReference type="ARBA" id="ARBA00022964"/>
    </source>
</evidence>
<dbReference type="SUPFAM" id="SSF48113">
    <property type="entry name" value="Heme-dependent peroxidases"/>
    <property type="match status" value="1"/>
</dbReference>
<feature type="transmembrane region" description="Helical" evidence="14">
    <location>
        <begin position="168"/>
        <end position="190"/>
    </location>
</feature>
<dbReference type="Gene3D" id="1.10.640.10">
    <property type="entry name" value="Haem peroxidase domain superfamily, animal type"/>
    <property type="match status" value="1"/>
</dbReference>
<name>A0A512NCF1_9HYPH</name>
<evidence type="ECO:0000256" key="14">
    <source>
        <dbReference type="SAM" id="Phobius"/>
    </source>
</evidence>
<dbReference type="GO" id="GO:0006952">
    <property type="term" value="P:defense response"/>
    <property type="evidence" value="ECO:0007669"/>
    <property type="project" value="UniProtKB-KW"/>
</dbReference>
<keyword evidence="2" id="KW-0444">Lipid biosynthesis</keyword>
<keyword evidence="13" id="KW-0275">Fatty acid biosynthesis</keyword>
<dbReference type="PANTHER" id="PTHR11903:SF11">
    <property type="entry name" value="ALPHA-DIOXYGENASE 1"/>
    <property type="match status" value="1"/>
</dbReference>
<evidence type="ECO:0000256" key="11">
    <source>
        <dbReference type="ARBA" id="ARBA00023004"/>
    </source>
</evidence>
<evidence type="ECO:0000256" key="6">
    <source>
        <dbReference type="ARBA" id="ARBA00022767"/>
    </source>
</evidence>
<dbReference type="CDD" id="cd09818">
    <property type="entry name" value="PIOX_like"/>
    <property type="match status" value="1"/>
</dbReference>
<keyword evidence="8" id="KW-0276">Fatty acid metabolism</keyword>
<dbReference type="InterPro" id="IPR050783">
    <property type="entry name" value="Oxylipin_biosynth_metab"/>
</dbReference>
<dbReference type="PROSITE" id="PS50292">
    <property type="entry name" value="PEROXIDASE_3"/>
    <property type="match status" value="1"/>
</dbReference>
<dbReference type="PANTHER" id="PTHR11903">
    <property type="entry name" value="PROSTAGLANDIN G/H SYNTHASE"/>
    <property type="match status" value="1"/>
</dbReference>
<dbReference type="InterPro" id="IPR034815">
    <property type="entry name" value="A_dioxygenase"/>
</dbReference>
<comment type="caution">
    <text evidence="15">The sequence shown here is derived from an EMBL/GenBank/DDBJ whole genome shotgun (WGS) entry which is preliminary data.</text>
</comment>
<keyword evidence="11" id="KW-0408">Iron</keyword>
<evidence type="ECO:0008006" key="17">
    <source>
        <dbReference type="Google" id="ProtNLM"/>
    </source>
</evidence>
<feature type="transmembrane region" description="Helical" evidence="14">
    <location>
        <begin position="56"/>
        <end position="81"/>
    </location>
</feature>